<dbReference type="GO" id="GO:1990519">
    <property type="term" value="P:pyrimidine nucleotide import into mitochondrion"/>
    <property type="evidence" value="ECO:0007669"/>
    <property type="project" value="TreeGrafter"/>
</dbReference>
<keyword evidence="5" id="KW-0677">Repeat</keyword>
<evidence type="ECO:0000256" key="7">
    <source>
        <dbReference type="ARBA" id="ARBA00022989"/>
    </source>
</evidence>
<dbReference type="SUPFAM" id="SSF103506">
    <property type="entry name" value="Mitochondrial carrier"/>
    <property type="match status" value="1"/>
</dbReference>
<accession>A0AAV7JWS1</accession>
<evidence type="ECO:0000256" key="2">
    <source>
        <dbReference type="ARBA" id="ARBA00006375"/>
    </source>
</evidence>
<keyword evidence="4 10" id="KW-0812">Transmembrane</keyword>
<dbReference type="InterPro" id="IPR002067">
    <property type="entry name" value="MCP"/>
</dbReference>
<name>A0AAV7JWS1_9METZ</name>
<dbReference type="Gene3D" id="1.50.40.10">
    <property type="entry name" value="Mitochondrial carrier domain"/>
    <property type="match status" value="1"/>
</dbReference>
<comment type="similarity">
    <text evidence="2 11">Belongs to the mitochondrial carrier (TC 2.A.29) family.</text>
</comment>
<keyword evidence="7" id="KW-1133">Transmembrane helix</keyword>
<dbReference type="InterPro" id="IPR023395">
    <property type="entry name" value="MCP_dom_sf"/>
</dbReference>
<evidence type="ECO:0000256" key="8">
    <source>
        <dbReference type="ARBA" id="ARBA00023128"/>
    </source>
</evidence>
<keyword evidence="9 10" id="KW-0472">Membrane</keyword>
<dbReference type="Pfam" id="PF00153">
    <property type="entry name" value="Mito_carr"/>
    <property type="match status" value="3"/>
</dbReference>
<evidence type="ECO:0000256" key="3">
    <source>
        <dbReference type="ARBA" id="ARBA00022448"/>
    </source>
</evidence>
<evidence type="ECO:0000256" key="1">
    <source>
        <dbReference type="ARBA" id="ARBA00004448"/>
    </source>
</evidence>
<comment type="subcellular location">
    <subcellularLocation>
        <location evidence="1">Mitochondrion inner membrane</location>
        <topology evidence="1">Multi-pass membrane protein</topology>
    </subcellularLocation>
</comment>
<evidence type="ECO:0000313" key="13">
    <source>
        <dbReference type="Proteomes" id="UP001165289"/>
    </source>
</evidence>
<gene>
    <name evidence="12" type="ORF">LOD99_3559</name>
</gene>
<feature type="repeat" description="Solcar" evidence="10">
    <location>
        <begin position="111"/>
        <end position="196"/>
    </location>
</feature>
<evidence type="ECO:0000313" key="12">
    <source>
        <dbReference type="EMBL" id="KAI6653339.1"/>
    </source>
</evidence>
<keyword evidence="6" id="KW-0999">Mitochondrion inner membrane</keyword>
<dbReference type="PRINTS" id="PR00926">
    <property type="entry name" value="MITOCARRIER"/>
</dbReference>
<keyword evidence="13" id="KW-1185">Reference proteome</keyword>
<proteinExistence type="inferred from homology"/>
<keyword evidence="3 11" id="KW-0813">Transport</keyword>
<dbReference type="AlphaFoldDB" id="A0AAV7JWS1"/>
<organism evidence="12 13">
    <name type="scientific">Oopsacas minuta</name>
    <dbReference type="NCBI Taxonomy" id="111878"/>
    <lineage>
        <taxon>Eukaryota</taxon>
        <taxon>Metazoa</taxon>
        <taxon>Porifera</taxon>
        <taxon>Hexactinellida</taxon>
        <taxon>Hexasterophora</taxon>
        <taxon>Lyssacinosida</taxon>
        <taxon>Leucopsacidae</taxon>
        <taxon>Oopsacas</taxon>
    </lineage>
</organism>
<evidence type="ECO:0000256" key="9">
    <source>
        <dbReference type="ARBA" id="ARBA00023136"/>
    </source>
</evidence>
<reference evidence="12 13" key="1">
    <citation type="journal article" date="2023" name="BMC Biol.">
        <title>The compact genome of the sponge Oopsacas minuta (Hexactinellida) is lacking key metazoan core genes.</title>
        <authorList>
            <person name="Santini S."/>
            <person name="Schenkelaars Q."/>
            <person name="Jourda C."/>
            <person name="Duchesne M."/>
            <person name="Belahbib H."/>
            <person name="Rocher C."/>
            <person name="Selva M."/>
            <person name="Riesgo A."/>
            <person name="Vervoort M."/>
            <person name="Leys S.P."/>
            <person name="Kodjabachian L."/>
            <person name="Le Bivic A."/>
            <person name="Borchiellini C."/>
            <person name="Claverie J.M."/>
            <person name="Renard E."/>
        </authorList>
    </citation>
    <scope>NUCLEOTIDE SEQUENCE [LARGE SCALE GENOMIC DNA]</scope>
    <source>
        <strain evidence="12">SPO-2</strain>
    </source>
</reference>
<keyword evidence="8" id="KW-0496">Mitochondrion</keyword>
<evidence type="ECO:0000256" key="4">
    <source>
        <dbReference type="ARBA" id="ARBA00022692"/>
    </source>
</evidence>
<dbReference type="GO" id="GO:0005743">
    <property type="term" value="C:mitochondrial inner membrane"/>
    <property type="evidence" value="ECO:0007669"/>
    <property type="project" value="UniProtKB-SubCell"/>
</dbReference>
<dbReference type="InterPro" id="IPR049562">
    <property type="entry name" value="SLC25A33/36-like"/>
</dbReference>
<dbReference type="Proteomes" id="UP001165289">
    <property type="component" value="Unassembled WGS sequence"/>
</dbReference>
<dbReference type="GO" id="GO:0015218">
    <property type="term" value="F:pyrimidine nucleotide transmembrane transporter activity"/>
    <property type="evidence" value="ECO:0007669"/>
    <property type="project" value="InterPro"/>
</dbReference>
<evidence type="ECO:0000256" key="10">
    <source>
        <dbReference type="PROSITE-ProRule" id="PRU00282"/>
    </source>
</evidence>
<sequence length="300" mass="33685">MAFDKLALMQFTAGAMAGSAAAFITCPIEVFKVRLQSAQVRSVHFTPTNTNAPTFALAHYMQLMFKKEGFFAFYKGLAPHLIGITPSKAIYFLMYERSKIWLGNSGVITPGSNQLHMVSAFIGGSTATTITNPIWVLKTKLQISSDKMRRRGLMNLIKTILRTEGPKGFMRGLSASYVGIGETALVFMVYERLKARSSHRREKISGLDLENILSYVTYAVTAKSIAAMSFYPHEVARTRLREEGRKKKYIHFFQTLRVVFREEGRRGLYGGMSAHLMRVIPSSAVTFVTYECAMIILKNM</sequence>
<dbReference type="EMBL" id="JAKMXF010000277">
    <property type="protein sequence ID" value="KAI6653339.1"/>
    <property type="molecule type" value="Genomic_DNA"/>
</dbReference>
<evidence type="ECO:0000256" key="6">
    <source>
        <dbReference type="ARBA" id="ARBA00022792"/>
    </source>
</evidence>
<dbReference type="PANTHER" id="PTHR45829:SF4">
    <property type="entry name" value="MITOCHONDRIAL CARRIER PROTEIN RIM2"/>
    <property type="match status" value="1"/>
</dbReference>
<evidence type="ECO:0000256" key="11">
    <source>
        <dbReference type="RuleBase" id="RU000488"/>
    </source>
</evidence>
<dbReference type="InterPro" id="IPR018108">
    <property type="entry name" value="MCP_transmembrane"/>
</dbReference>
<feature type="repeat" description="Solcar" evidence="10">
    <location>
        <begin position="210"/>
        <end position="296"/>
    </location>
</feature>
<protein>
    <submittedName>
        <fullName evidence="12">Solute carrier family 25 member 36-A</fullName>
    </submittedName>
</protein>
<dbReference type="PROSITE" id="PS50920">
    <property type="entry name" value="SOLCAR"/>
    <property type="match status" value="3"/>
</dbReference>
<feature type="repeat" description="Solcar" evidence="10">
    <location>
        <begin position="5"/>
        <end position="101"/>
    </location>
</feature>
<comment type="caution">
    <text evidence="12">The sequence shown here is derived from an EMBL/GenBank/DDBJ whole genome shotgun (WGS) entry which is preliminary data.</text>
</comment>
<evidence type="ECO:0000256" key="5">
    <source>
        <dbReference type="ARBA" id="ARBA00022737"/>
    </source>
</evidence>
<dbReference type="PANTHER" id="PTHR45829">
    <property type="entry name" value="MITOCHONDRIAL CARRIER PROTEIN RIM2"/>
    <property type="match status" value="1"/>
</dbReference>